<evidence type="ECO:0000313" key="2">
    <source>
        <dbReference type="Proteomes" id="UP000008694"/>
    </source>
</evidence>
<dbReference type="STRING" id="81972.D7L138"/>
<gene>
    <name evidence="1" type="ORF">ARALYDRAFT_674680</name>
</gene>
<dbReference type="HOGENOM" id="CLU_3130330_0_0_1"/>
<dbReference type="Proteomes" id="UP000008694">
    <property type="component" value="Unassembled WGS sequence"/>
</dbReference>
<dbReference type="EMBL" id="GL348715">
    <property type="protein sequence ID" value="EFH62464.1"/>
    <property type="molecule type" value="Genomic_DNA"/>
</dbReference>
<keyword evidence="2" id="KW-1185">Reference proteome</keyword>
<reference evidence="2" key="1">
    <citation type="journal article" date="2011" name="Nat. Genet.">
        <title>The Arabidopsis lyrata genome sequence and the basis of rapid genome size change.</title>
        <authorList>
            <person name="Hu T.T."/>
            <person name="Pattyn P."/>
            <person name="Bakker E.G."/>
            <person name="Cao J."/>
            <person name="Cheng J.-F."/>
            <person name="Clark R.M."/>
            <person name="Fahlgren N."/>
            <person name="Fawcett J.A."/>
            <person name="Grimwood J."/>
            <person name="Gundlach H."/>
            <person name="Haberer G."/>
            <person name="Hollister J.D."/>
            <person name="Ossowski S."/>
            <person name="Ottilar R.P."/>
            <person name="Salamov A.A."/>
            <person name="Schneeberger K."/>
            <person name="Spannagl M."/>
            <person name="Wang X."/>
            <person name="Yang L."/>
            <person name="Nasrallah M.E."/>
            <person name="Bergelson J."/>
            <person name="Carrington J.C."/>
            <person name="Gaut B.S."/>
            <person name="Schmutz J."/>
            <person name="Mayer K.F.X."/>
            <person name="Van de Peer Y."/>
            <person name="Grigoriev I.V."/>
            <person name="Nordborg M."/>
            <person name="Weigel D."/>
            <person name="Guo Y.-L."/>
        </authorList>
    </citation>
    <scope>NUCLEOTIDE SEQUENCE [LARGE SCALE GENOMIC DNA]</scope>
    <source>
        <strain evidence="2">cv. MN47</strain>
    </source>
</reference>
<accession>D7L138</accession>
<dbReference type="AlphaFoldDB" id="D7L138"/>
<organism evidence="2">
    <name type="scientific">Arabidopsis lyrata subsp. lyrata</name>
    <name type="common">Lyre-leaved rock-cress</name>
    <dbReference type="NCBI Taxonomy" id="81972"/>
    <lineage>
        <taxon>Eukaryota</taxon>
        <taxon>Viridiplantae</taxon>
        <taxon>Streptophyta</taxon>
        <taxon>Embryophyta</taxon>
        <taxon>Tracheophyta</taxon>
        <taxon>Spermatophyta</taxon>
        <taxon>Magnoliopsida</taxon>
        <taxon>eudicotyledons</taxon>
        <taxon>Gunneridae</taxon>
        <taxon>Pentapetalae</taxon>
        <taxon>rosids</taxon>
        <taxon>malvids</taxon>
        <taxon>Brassicales</taxon>
        <taxon>Brassicaceae</taxon>
        <taxon>Camelineae</taxon>
        <taxon>Arabidopsis</taxon>
    </lineage>
</organism>
<evidence type="ECO:0000313" key="1">
    <source>
        <dbReference type="EMBL" id="EFH62464.1"/>
    </source>
</evidence>
<feature type="non-terminal residue" evidence="1">
    <location>
        <position position="1"/>
    </location>
</feature>
<dbReference type="eggNOG" id="KOG1815">
    <property type="taxonomic scope" value="Eukaryota"/>
</dbReference>
<proteinExistence type="predicted"/>
<sequence length="50" mass="6352">LIGYVIWELWRKKCYDESETVNWITKCHKLVEKEWWMRNLVTCICRQSFW</sequence>
<dbReference type="Gramene" id="Al_scaffold_0003_3877">
    <property type="protein sequence ID" value="Al_scaffold_0003_3877"/>
    <property type="gene ID" value="Al_scaffold_0003_3877"/>
</dbReference>
<protein>
    <submittedName>
        <fullName evidence="1">Predicted protein</fullName>
    </submittedName>
</protein>
<name>D7L138_ARALL</name>